<dbReference type="Pfam" id="PF02221">
    <property type="entry name" value="E1_DerP2_DerF2"/>
    <property type="match status" value="1"/>
</dbReference>
<name>A0A1B0DI23_PHLPP</name>
<evidence type="ECO:0000313" key="2">
    <source>
        <dbReference type="EnsemblMetazoa" id="PPAI007807-PA"/>
    </source>
</evidence>
<dbReference type="AlphaFoldDB" id="A0A1B0DI23"/>
<dbReference type="VEuPathDB" id="VectorBase:PPAI007807"/>
<accession>A0A1B0DI23</accession>
<dbReference type="InterPro" id="IPR003172">
    <property type="entry name" value="ML_dom"/>
</dbReference>
<dbReference type="InterPro" id="IPR014756">
    <property type="entry name" value="Ig_E-set"/>
</dbReference>
<dbReference type="SMART" id="SM00737">
    <property type="entry name" value="ML"/>
    <property type="match status" value="1"/>
</dbReference>
<evidence type="ECO:0000259" key="1">
    <source>
        <dbReference type="SMART" id="SM00737"/>
    </source>
</evidence>
<evidence type="ECO:0000313" key="3">
    <source>
        <dbReference type="Proteomes" id="UP000092462"/>
    </source>
</evidence>
<proteinExistence type="predicted"/>
<dbReference type="KEGG" id="ppap:129798244"/>
<dbReference type="OrthoDB" id="6489092at2759"/>
<dbReference type="GeneID" id="129798244"/>
<dbReference type="EMBL" id="AJVK01015443">
    <property type="status" value="NOT_ANNOTATED_CDS"/>
    <property type="molecule type" value="Genomic_DNA"/>
</dbReference>
<dbReference type="Gene3D" id="2.60.40.770">
    <property type="match status" value="1"/>
</dbReference>
<feature type="domain" description="MD-2-related lipid-recognition" evidence="1">
    <location>
        <begin position="21"/>
        <end position="155"/>
    </location>
</feature>
<organism evidence="2 3">
    <name type="scientific">Phlebotomus papatasi</name>
    <name type="common">Sandfly</name>
    <dbReference type="NCBI Taxonomy" id="29031"/>
    <lineage>
        <taxon>Eukaryota</taxon>
        <taxon>Metazoa</taxon>
        <taxon>Ecdysozoa</taxon>
        <taxon>Arthropoda</taxon>
        <taxon>Hexapoda</taxon>
        <taxon>Insecta</taxon>
        <taxon>Pterygota</taxon>
        <taxon>Neoptera</taxon>
        <taxon>Endopterygota</taxon>
        <taxon>Diptera</taxon>
        <taxon>Nematocera</taxon>
        <taxon>Psychodoidea</taxon>
        <taxon>Psychodidae</taxon>
        <taxon>Phlebotomus</taxon>
        <taxon>Phlebotomus</taxon>
    </lineage>
</organism>
<dbReference type="VEuPathDB" id="VectorBase:PPAPM1_003737"/>
<sequence>MKLLLLALLLPALAHAGRVTVHVCTNGYSIFNRPPVPDWVEIEGCDMNECSIQQGDTLNLRAAFAPSTTHYNLEFYVRVFFTLIQVPIDQPPGLDDACPLIIGGCPIRGGEGERVAEVDMLVDIPNVPVAVTVRAEVSLRDLDTGNTVVCGGVAISV</sequence>
<dbReference type="Proteomes" id="UP000092462">
    <property type="component" value="Unassembled WGS sequence"/>
</dbReference>
<dbReference type="EnsemblMetazoa" id="PPAI007807-RA">
    <property type="protein sequence ID" value="PPAI007807-PA"/>
    <property type="gene ID" value="PPAI007807"/>
</dbReference>
<keyword evidence="3" id="KW-1185">Reference proteome</keyword>
<protein>
    <recommendedName>
        <fullName evidence="1">MD-2-related lipid-recognition domain-containing protein</fullName>
    </recommendedName>
</protein>
<reference evidence="2" key="1">
    <citation type="submission" date="2022-08" db="UniProtKB">
        <authorList>
            <consortium name="EnsemblMetazoa"/>
        </authorList>
    </citation>
    <scope>IDENTIFICATION</scope>
    <source>
        <strain evidence="2">Israel</strain>
    </source>
</reference>
<dbReference type="SUPFAM" id="SSF81296">
    <property type="entry name" value="E set domains"/>
    <property type="match status" value="1"/>
</dbReference>
<dbReference type="RefSeq" id="XP_055697257.1">
    <property type="nucleotide sequence ID" value="XM_055841282.1"/>
</dbReference>